<dbReference type="InterPro" id="IPR000086">
    <property type="entry name" value="NUDIX_hydrolase_dom"/>
</dbReference>
<dbReference type="GO" id="GO:0006753">
    <property type="term" value="P:nucleoside phosphate metabolic process"/>
    <property type="evidence" value="ECO:0007669"/>
    <property type="project" value="TreeGrafter"/>
</dbReference>
<evidence type="ECO:0000313" key="4">
    <source>
        <dbReference type="EMBL" id="QSQ10076.1"/>
    </source>
</evidence>
<dbReference type="Proteomes" id="UP000662904">
    <property type="component" value="Chromosome"/>
</dbReference>
<dbReference type="CDD" id="cd03424">
    <property type="entry name" value="NUDIX_ADPRase_Nudt5_UGPPase_Nudt14"/>
    <property type="match status" value="1"/>
</dbReference>
<keyword evidence="2 4" id="KW-0378">Hydrolase</keyword>
<dbReference type="PROSITE" id="PS51462">
    <property type="entry name" value="NUDIX"/>
    <property type="match status" value="1"/>
</dbReference>
<proteinExistence type="predicted"/>
<name>A0A8A0RSB6_9FIRM</name>
<dbReference type="KEGG" id="kme:H0A61_02468"/>
<dbReference type="InterPro" id="IPR020084">
    <property type="entry name" value="NUDIX_hydrolase_CS"/>
</dbReference>
<reference evidence="4" key="1">
    <citation type="submission" date="2020-07" db="EMBL/GenBank/DDBJ databases">
        <title>Koleobacter methoxysyntrophicus gen. nov., sp. nov., a novel anaerobic bacterium isolated from deep subsurface oil field and proposal of Koleobacterales ord. nov. in the phylum Firmicutes.</title>
        <authorList>
            <person name="Sakamoto S."/>
            <person name="Tamaki H."/>
        </authorList>
    </citation>
    <scope>NUCLEOTIDE SEQUENCE</scope>
    <source>
        <strain evidence="4">NRmbB1</strain>
    </source>
</reference>
<sequence>MELEEKTLMAKQIFKGKIINVRVDDVILPDGRTATREIVEHSGAVAIIPLTYENNIIFVQQYRKPVEEEILEIPAGKLEEGENPFKCAERELKEETGYVADNINYITKFYSSPGFSNEVIHLFLARDIREVEVGGTPEPDEFLRIKKVHIKDAFEMVLAGEIKDGKTIIGVLIAEALLNKKD</sequence>
<dbReference type="Gene3D" id="3.90.79.10">
    <property type="entry name" value="Nucleoside Triphosphate Pyrophosphohydrolase"/>
    <property type="match status" value="1"/>
</dbReference>
<dbReference type="AlphaFoldDB" id="A0A8A0RSB6"/>
<keyword evidence="5" id="KW-1185">Reference proteome</keyword>
<organism evidence="4 5">
    <name type="scientific">Koleobacter methoxysyntrophicus</name>
    <dbReference type="NCBI Taxonomy" id="2751313"/>
    <lineage>
        <taxon>Bacteria</taxon>
        <taxon>Bacillati</taxon>
        <taxon>Bacillota</taxon>
        <taxon>Clostridia</taxon>
        <taxon>Koleobacterales</taxon>
        <taxon>Koleobacteraceae</taxon>
        <taxon>Koleobacter</taxon>
    </lineage>
</organism>
<dbReference type="EC" id="3.6.1.13" evidence="4"/>
<evidence type="ECO:0000256" key="1">
    <source>
        <dbReference type="ARBA" id="ARBA00001946"/>
    </source>
</evidence>
<evidence type="ECO:0000256" key="2">
    <source>
        <dbReference type="ARBA" id="ARBA00022801"/>
    </source>
</evidence>
<dbReference type="Pfam" id="PF00293">
    <property type="entry name" value="NUDIX"/>
    <property type="match status" value="1"/>
</dbReference>
<dbReference type="PANTHER" id="PTHR11839">
    <property type="entry name" value="UDP/ADP-SUGAR PYROPHOSPHATASE"/>
    <property type="match status" value="1"/>
</dbReference>
<evidence type="ECO:0000259" key="3">
    <source>
        <dbReference type="PROSITE" id="PS51462"/>
    </source>
</evidence>
<accession>A0A8A0RSB6</accession>
<dbReference type="EMBL" id="CP059066">
    <property type="protein sequence ID" value="QSQ10076.1"/>
    <property type="molecule type" value="Genomic_DNA"/>
</dbReference>
<dbReference type="PANTHER" id="PTHR11839:SF18">
    <property type="entry name" value="NUDIX HYDROLASE DOMAIN-CONTAINING PROTEIN"/>
    <property type="match status" value="1"/>
</dbReference>
<protein>
    <submittedName>
        <fullName evidence="4">ADP-ribose pyrophosphatase</fullName>
        <ecNumber evidence="4">3.6.1.13</ecNumber>
    </submittedName>
</protein>
<comment type="cofactor">
    <cofactor evidence="1">
        <name>Mg(2+)</name>
        <dbReference type="ChEBI" id="CHEBI:18420"/>
    </cofactor>
</comment>
<dbReference type="InterPro" id="IPR015797">
    <property type="entry name" value="NUDIX_hydrolase-like_dom_sf"/>
</dbReference>
<dbReference type="PROSITE" id="PS00893">
    <property type="entry name" value="NUDIX_BOX"/>
    <property type="match status" value="1"/>
</dbReference>
<feature type="domain" description="Nudix hydrolase" evidence="3">
    <location>
        <begin position="40"/>
        <end position="170"/>
    </location>
</feature>
<dbReference type="SUPFAM" id="SSF55811">
    <property type="entry name" value="Nudix"/>
    <property type="match status" value="1"/>
</dbReference>
<dbReference type="GO" id="GO:0005829">
    <property type="term" value="C:cytosol"/>
    <property type="evidence" value="ECO:0007669"/>
    <property type="project" value="TreeGrafter"/>
</dbReference>
<dbReference type="GO" id="GO:0019693">
    <property type="term" value="P:ribose phosphate metabolic process"/>
    <property type="evidence" value="ECO:0007669"/>
    <property type="project" value="TreeGrafter"/>
</dbReference>
<dbReference type="GO" id="GO:0047631">
    <property type="term" value="F:ADP-ribose diphosphatase activity"/>
    <property type="evidence" value="ECO:0007669"/>
    <property type="project" value="UniProtKB-EC"/>
</dbReference>
<gene>
    <name evidence="4" type="primary">nudF</name>
    <name evidence="4" type="ORF">H0A61_02468</name>
</gene>
<dbReference type="RefSeq" id="WP_206707398.1">
    <property type="nucleotide sequence ID" value="NZ_CP059066.1"/>
</dbReference>
<dbReference type="FunFam" id="3.90.79.10:FF:000024">
    <property type="entry name" value="ADP-ribose pyrophosphatase"/>
    <property type="match status" value="1"/>
</dbReference>
<evidence type="ECO:0000313" key="5">
    <source>
        <dbReference type="Proteomes" id="UP000662904"/>
    </source>
</evidence>